<organism evidence="1 2">
    <name type="scientific">Stephania cephalantha</name>
    <dbReference type="NCBI Taxonomy" id="152367"/>
    <lineage>
        <taxon>Eukaryota</taxon>
        <taxon>Viridiplantae</taxon>
        <taxon>Streptophyta</taxon>
        <taxon>Embryophyta</taxon>
        <taxon>Tracheophyta</taxon>
        <taxon>Spermatophyta</taxon>
        <taxon>Magnoliopsida</taxon>
        <taxon>Ranunculales</taxon>
        <taxon>Menispermaceae</taxon>
        <taxon>Menispermoideae</taxon>
        <taxon>Cissampelideae</taxon>
        <taxon>Stephania</taxon>
    </lineage>
</organism>
<comment type="caution">
    <text evidence="1">The sequence shown here is derived from an EMBL/GenBank/DDBJ whole genome shotgun (WGS) entry which is preliminary data.</text>
</comment>
<protein>
    <submittedName>
        <fullName evidence="1">Uncharacterized protein</fullName>
    </submittedName>
</protein>
<proteinExistence type="predicted"/>
<dbReference type="AlphaFoldDB" id="A0AAP0P6S9"/>
<dbReference type="EMBL" id="JBBNAG010000005">
    <property type="protein sequence ID" value="KAK9133252.1"/>
    <property type="molecule type" value="Genomic_DNA"/>
</dbReference>
<name>A0AAP0P6S9_9MAGN</name>
<evidence type="ECO:0000313" key="2">
    <source>
        <dbReference type="Proteomes" id="UP001419268"/>
    </source>
</evidence>
<accession>A0AAP0P6S9</accession>
<gene>
    <name evidence="1" type="ORF">Scep_012780</name>
</gene>
<keyword evidence="2" id="KW-1185">Reference proteome</keyword>
<reference evidence="1 2" key="1">
    <citation type="submission" date="2024-01" db="EMBL/GenBank/DDBJ databases">
        <title>Genome assemblies of Stephania.</title>
        <authorList>
            <person name="Yang L."/>
        </authorList>
    </citation>
    <scope>NUCLEOTIDE SEQUENCE [LARGE SCALE GENOMIC DNA]</scope>
    <source>
        <strain evidence="1">JXDWG</strain>
        <tissue evidence="1">Leaf</tissue>
    </source>
</reference>
<evidence type="ECO:0000313" key="1">
    <source>
        <dbReference type="EMBL" id="KAK9133252.1"/>
    </source>
</evidence>
<sequence>MARSVVPKFCQVKKTKPTPRFVTPKATEVGLVTAVENLSLPISLRVIRAAVTERVAKMAEQFVPKMARKDLVPITDD</sequence>
<dbReference type="Proteomes" id="UP001419268">
    <property type="component" value="Unassembled WGS sequence"/>
</dbReference>